<reference evidence="1 2" key="1">
    <citation type="submission" date="2013-01" db="EMBL/GenBank/DDBJ databases">
        <authorList>
            <person name="Harkins D.M."/>
            <person name="Durkin A.S."/>
            <person name="Brinkac L.M."/>
            <person name="Haft D.H."/>
            <person name="Selengut J.D."/>
            <person name="Sanka R."/>
            <person name="DePew J."/>
            <person name="Purushe J."/>
            <person name="Hospenthal D.R."/>
            <person name="Murray C.K."/>
            <person name="Pimentel G."/>
            <person name="Wasfy M."/>
            <person name="Parker T."/>
            <person name="Miller R.S."/>
            <person name="Vinetz J.M."/>
            <person name="Sutton G.G."/>
            <person name="Nierman W.C."/>
            <person name="Fouts D.E."/>
        </authorList>
    </citation>
    <scope>NUCLEOTIDE SEQUENCE [LARGE SCALE GENOMIC DNA]</scope>
    <source>
        <strain evidence="1 2">2006001854</strain>
    </source>
</reference>
<dbReference type="SUPFAM" id="SSF82714">
    <property type="entry name" value="Multidrug efflux transporter AcrB TolC docking domain, DN and DC subdomains"/>
    <property type="match status" value="1"/>
</dbReference>
<accession>M6GYY4</accession>
<evidence type="ECO:0000313" key="1">
    <source>
        <dbReference type="EMBL" id="EMM84116.1"/>
    </source>
</evidence>
<dbReference type="EMBL" id="AFLW02000031">
    <property type="protein sequence ID" value="EMM84116.1"/>
    <property type="molecule type" value="Genomic_DNA"/>
</dbReference>
<dbReference type="AlphaFoldDB" id="M6GYY4"/>
<evidence type="ECO:0000313" key="2">
    <source>
        <dbReference type="Proteomes" id="UP000012128"/>
    </source>
</evidence>
<dbReference type="InterPro" id="IPR027463">
    <property type="entry name" value="AcrB_DN_DC_subdom"/>
</dbReference>
<dbReference type="PANTHER" id="PTHR32063">
    <property type="match status" value="1"/>
</dbReference>
<dbReference type="Proteomes" id="UP000012128">
    <property type="component" value="Unassembled WGS sequence"/>
</dbReference>
<dbReference type="Gene3D" id="3.30.70.1440">
    <property type="entry name" value="Multidrug efflux transporter AcrB pore domain"/>
    <property type="match status" value="1"/>
</dbReference>
<protein>
    <submittedName>
        <fullName evidence="1">RND transporter, Hydrophobe/Amphiphile Efflux-1 (HAE1)/Heavy Metal Efflux (HME) family, permease protein</fullName>
    </submittedName>
</protein>
<dbReference type="GO" id="GO:0042910">
    <property type="term" value="F:xenobiotic transmembrane transporter activity"/>
    <property type="evidence" value="ECO:0007669"/>
    <property type="project" value="TreeGrafter"/>
</dbReference>
<organism evidence="1 2">
    <name type="scientific">Leptospira interrogans str. 2006001854</name>
    <dbReference type="NCBI Taxonomy" id="1001590"/>
    <lineage>
        <taxon>Bacteria</taxon>
        <taxon>Pseudomonadati</taxon>
        <taxon>Spirochaetota</taxon>
        <taxon>Spirochaetia</taxon>
        <taxon>Leptospirales</taxon>
        <taxon>Leptospiraceae</taxon>
        <taxon>Leptospira</taxon>
    </lineage>
</organism>
<proteinExistence type="predicted"/>
<dbReference type="PANTHER" id="PTHR32063:SF0">
    <property type="entry name" value="SWARMING MOTILITY PROTEIN SWRC"/>
    <property type="match status" value="1"/>
</dbReference>
<name>M6GYY4_LEPIR</name>
<dbReference type="Gene3D" id="3.30.2090.10">
    <property type="entry name" value="Multidrug efflux transporter AcrB TolC docking domain, DN and DC subdomains"/>
    <property type="match status" value="1"/>
</dbReference>
<dbReference type="GO" id="GO:0005886">
    <property type="term" value="C:plasma membrane"/>
    <property type="evidence" value="ECO:0007669"/>
    <property type="project" value="TreeGrafter"/>
</dbReference>
<gene>
    <name evidence="1" type="ORF">LEP1GSC037_2894</name>
</gene>
<dbReference type="InterPro" id="IPR001036">
    <property type="entry name" value="Acrflvin-R"/>
</dbReference>
<sequence>MKEVSLDIVGQSHSDLNKSVPKIANLITNLPGIHEVILNFKQPRNELQLDLNNRDPLLQNSEIGSFLRTVVQGSVISKYNENNNELDIRVRASKEFRDSEKQLNKFLIKNNSGEFSSIGSSFTQRETLSPIKFFRKNKRPNLSISVRTDSYNPNTLLKLVQNSSQTLLNNNERIELNHRIEKLSKSNTNFTVYIILILLTCFFFL</sequence>
<dbReference type="Gene3D" id="1.20.1640.10">
    <property type="entry name" value="Multidrug efflux transporter AcrB transmembrane domain"/>
    <property type="match status" value="1"/>
</dbReference>
<comment type="caution">
    <text evidence="1">The sequence shown here is derived from an EMBL/GenBank/DDBJ whole genome shotgun (WGS) entry which is preliminary data.</text>
</comment>
<dbReference type="Pfam" id="PF00873">
    <property type="entry name" value="ACR_tran"/>
    <property type="match status" value="1"/>
</dbReference>